<sequence>MWLDDGTQNDIKRNALIPFVCKSPCYRNAWTLNSYILIRRFNINYIDMFNIINTSCPYNNWVTTARESCADPDRCHCLTDEYSRPGWICTDPIWVEANRCPEFNTVANKMDSAPCSGNSCPFSIYKSSLNHLYEGCRTAVLEMTTHSKSLISTLTSKDEEEIGTSRLALALGLTFGILVLCIIVAVIVAVLFRRRRKKHKGNKDEPEEKKEMLTLDEERALPRTKRAFQTGTFVVLKGIQGAGKTFLAERLREEWIKQNADVKCICEPKYLSEISEGNGYCILDDLFHELQSEKEVLEIRNMVDELYERVTLNGNRKILLTVTSLIMDRYPSLFSKHHYQNMIDLDQLCDEDLKEILEFHMEQNNIVRVRNDCKNGNISATIMSEENYQRIMPTKVSDIVKTQGIGMPASIALACKLIEQNKFDEIFGRWIKSPMSWLHSNLKRLLDDDNKKLSIIALELVAFQADTLNTEDINFDLLNKLMKLENCNFSQDCLTVTLKELERTYLEEKDGRFTFRVPVVRKVLLKIIFQKYPELITWCDDKIQKRRVCDSLPANIFGEYKKSFHFK</sequence>
<keyword evidence="4" id="KW-1185">Reference proteome</keyword>
<accession>A0A8W8M155</accession>
<dbReference type="Gene3D" id="3.40.50.300">
    <property type="entry name" value="P-loop containing nucleotide triphosphate hydrolases"/>
    <property type="match status" value="1"/>
</dbReference>
<name>A0A8W8M155_MAGGI</name>
<organism evidence="3 4">
    <name type="scientific">Magallana gigas</name>
    <name type="common">Pacific oyster</name>
    <name type="synonym">Crassostrea gigas</name>
    <dbReference type="NCBI Taxonomy" id="29159"/>
    <lineage>
        <taxon>Eukaryota</taxon>
        <taxon>Metazoa</taxon>
        <taxon>Spiralia</taxon>
        <taxon>Lophotrochozoa</taxon>
        <taxon>Mollusca</taxon>
        <taxon>Bivalvia</taxon>
        <taxon>Autobranchia</taxon>
        <taxon>Pteriomorphia</taxon>
        <taxon>Ostreida</taxon>
        <taxon>Ostreoidea</taxon>
        <taxon>Ostreidae</taxon>
        <taxon>Magallana</taxon>
    </lineage>
</organism>
<dbReference type="InterPro" id="IPR049050">
    <property type="entry name" value="nSTAND3"/>
</dbReference>
<dbReference type="Pfam" id="PF20720">
    <property type="entry name" value="nSTAND3"/>
    <property type="match status" value="1"/>
</dbReference>
<dbReference type="InterPro" id="IPR027417">
    <property type="entry name" value="P-loop_NTPase"/>
</dbReference>
<evidence type="ECO:0000256" key="1">
    <source>
        <dbReference type="SAM" id="Phobius"/>
    </source>
</evidence>
<dbReference type="CDD" id="cd12087">
    <property type="entry name" value="TM_EGFR-like"/>
    <property type="match status" value="1"/>
</dbReference>
<dbReference type="Proteomes" id="UP000005408">
    <property type="component" value="Unassembled WGS sequence"/>
</dbReference>
<dbReference type="EnsemblMetazoa" id="G30092.1">
    <property type="protein sequence ID" value="G30092.1:cds"/>
    <property type="gene ID" value="G30092"/>
</dbReference>
<dbReference type="SUPFAM" id="SSF52540">
    <property type="entry name" value="P-loop containing nucleoside triphosphate hydrolases"/>
    <property type="match status" value="1"/>
</dbReference>
<dbReference type="AlphaFoldDB" id="A0A8W8M155"/>
<evidence type="ECO:0000313" key="3">
    <source>
        <dbReference type="EnsemblMetazoa" id="G30092.1:cds"/>
    </source>
</evidence>
<feature type="domain" description="Novel STAND NTPase 3" evidence="2">
    <location>
        <begin position="219"/>
        <end position="362"/>
    </location>
</feature>
<proteinExistence type="predicted"/>
<protein>
    <recommendedName>
        <fullName evidence="2">Novel STAND NTPase 3 domain-containing protein</fullName>
    </recommendedName>
</protein>
<evidence type="ECO:0000313" key="4">
    <source>
        <dbReference type="Proteomes" id="UP000005408"/>
    </source>
</evidence>
<evidence type="ECO:0000259" key="2">
    <source>
        <dbReference type="Pfam" id="PF20720"/>
    </source>
</evidence>
<keyword evidence="1" id="KW-0472">Membrane</keyword>
<reference evidence="3" key="1">
    <citation type="submission" date="2022-08" db="UniProtKB">
        <authorList>
            <consortium name="EnsemblMetazoa"/>
        </authorList>
    </citation>
    <scope>IDENTIFICATION</scope>
    <source>
        <strain evidence="3">05x7-T-G4-1.051#20</strain>
    </source>
</reference>
<feature type="transmembrane region" description="Helical" evidence="1">
    <location>
        <begin position="167"/>
        <end position="192"/>
    </location>
</feature>
<keyword evidence="1" id="KW-1133">Transmembrane helix</keyword>
<keyword evidence="1" id="KW-0812">Transmembrane</keyword>